<evidence type="ECO:0000256" key="4">
    <source>
        <dbReference type="ARBA" id="ARBA00022723"/>
    </source>
</evidence>
<proteinExistence type="inferred from homology"/>
<dbReference type="PANTHER" id="PTHR31931:SF2">
    <property type="entry name" value="PROTEIN CHURCHILL"/>
    <property type="match status" value="1"/>
</dbReference>
<dbReference type="InterPro" id="IPR009508">
    <property type="entry name" value="Transcrpt_activator_Churchill"/>
</dbReference>
<evidence type="ECO:0000256" key="5">
    <source>
        <dbReference type="ARBA" id="ARBA00022833"/>
    </source>
</evidence>
<dbReference type="Pfam" id="PF06573">
    <property type="entry name" value="Churchill"/>
    <property type="match status" value="1"/>
</dbReference>
<evidence type="ECO:0000256" key="2">
    <source>
        <dbReference type="ARBA" id="ARBA00021000"/>
    </source>
</evidence>
<gene>
    <name evidence="10" type="primary">LOC106460859</name>
</gene>
<keyword evidence="8" id="KW-0804">Transcription</keyword>
<dbReference type="InterPro" id="IPR038543">
    <property type="entry name" value="Churchill_sf"/>
</dbReference>
<keyword evidence="9" id="KW-1185">Reference proteome</keyword>
<dbReference type="PANTHER" id="PTHR31931">
    <property type="entry name" value="PROTEIN CHURCHILL"/>
    <property type="match status" value="1"/>
</dbReference>
<keyword evidence="5" id="KW-0862">Zinc</keyword>
<keyword evidence="3" id="KW-0217">Developmental protein</keyword>
<evidence type="ECO:0000256" key="6">
    <source>
        <dbReference type="ARBA" id="ARBA00023015"/>
    </source>
</evidence>
<protein>
    <recommendedName>
        <fullName evidence="2">Protein Churchill</fullName>
    </recommendedName>
</protein>
<comment type="similarity">
    <text evidence="1">Belongs to the Churchill family.</text>
</comment>
<dbReference type="RefSeq" id="XP_013776058.1">
    <property type="nucleotide sequence ID" value="XM_013920604.2"/>
</dbReference>
<dbReference type="Gene3D" id="2.60.40.4240">
    <property type="entry name" value="Transcription activator, Churchill"/>
    <property type="match status" value="1"/>
</dbReference>
<sequence length="112" mass="13317">MCEDCVKEEYPDRGRMCLDTGSYLLNFRKCYFCDHKEEMQVINKQQNGQDSEEEFVTYEHVCSHCNHVIASHEYCFRVDGDFQEYEMDCMLCGRGEDVVTILPDDMRMEQEL</sequence>
<keyword evidence="6" id="KW-0805">Transcription regulation</keyword>
<evidence type="ECO:0000256" key="3">
    <source>
        <dbReference type="ARBA" id="ARBA00022473"/>
    </source>
</evidence>
<evidence type="ECO:0000313" key="10">
    <source>
        <dbReference type="RefSeq" id="XP_013776058.1"/>
    </source>
</evidence>
<evidence type="ECO:0000256" key="8">
    <source>
        <dbReference type="ARBA" id="ARBA00023163"/>
    </source>
</evidence>
<keyword evidence="7" id="KW-0010">Activator</keyword>
<keyword evidence="4" id="KW-0479">Metal-binding</keyword>
<evidence type="ECO:0000313" key="9">
    <source>
        <dbReference type="Proteomes" id="UP000694941"/>
    </source>
</evidence>
<organism evidence="9 10">
    <name type="scientific">Limulus polyphemus</name>
    <name type="common">Atlantic horseshoe crab</name>
    <dbReference type="NCBI Taxonomy" id="6850"/>
    <lineage>
        <taxon>Eukaryota</taxon>
        <taxon>Metazoa</taxon>
        <taxon>Ecdysozoa</taxon>
        <taxon>Arthropoda</taxon>
        <taxon>Chelicerata</taxon>
        <taxon>Merostomata</taxon>
        <taxon>Xiphosura</taxon>
        <taxon>Limulidae</taxon>
        <taxon>Limulus</taxon>
    </lineage>
</organism>
<evidence type="ECO:0000256" key="1">
    <source>
        <dbReference type="ARBA" id="ARBA00009577"/>
    </source>
</evidence>
<reference evidence="10" key="1">
    <citation type="submission" date="2025-08" db="UniProtKB">
        <authorList>
            <consortium name="RefSeq"/>
        </authorList>
    </citation>
    <scope>IDENTIFICATION</scope>
    <source>
        <tissue evidence="10">Muscle</tissue>
    </source>
</reference>
<dbReference type="Proteomes" id="UP000694941">
    <property type="component" value="Unplaced"/>
</dbReference>
<name>A0ABM1B6Z6_LIMPO</name>
<accession>A0ABM1B6Z6</accession>
<evidence type="ECO:0000256" key="7">
    <source>
        <dbReference type="ARBA" id="ARBA00023159"/>
    </source>
</evidence>
<dbReference type="GeneID" id="106460859"/>